<evidence type="ECO:0000313" key="3">
    <source>
        <dbReference type="Proteomes" id="UP000030748"/>
    </source>
</evidence>
<dbReference type="PANTHER" id="PTHR34683:SF3">
    <property type="entry name" value="CASP-LIKE PROTEIN"/>
    <property type="match status" value="1"/>
</dbReference>
<keyword evidence="1" id="KW-0732">Signal</keyword>
<organism evidence="2 3">
    <name type="scientific">Erythranthe guttata</name>
    <name type="common">Yellow monkey flower</name>
    <name type="synonym">Mimulus guttatus</name>
    <dbReference type="NCBI Taxonomy" id="4155"/>
    <lineage>
        <taxon>Eukaryota</taxon>
        <taxon>Viridiplantae</taxon>
        <taxon>Streptophyta</taxon>
        <taxon>Embryophyta</taxon>
        <taxon>Tracheophyta</taxon>
        <taxon>Spermatophyta</taxon>
        <taxon>Magnoliopsida</taxon>
        <taxon>eudicotyledons</taxon>
        <taxon>Gunneridae</taxon>
        <taxon>Pentapetalae</taxon>
        <taxon>asterids</taxon>
        <taxon>lamiids</taxon>
        <taxon>Lamiales</taxon>
        <taxon>Phrymaceae</taxon>
        <taxon>Erythranthe</taxon>
    </lineage>
</organism>
<accession>A0A022R7F1</accession>
<sequence length="73" mass="7653">MKASLTLVASVVAASTAAVTSFSSISGDRDISINSCTYQGKSVNSPPISSEKGKFAPKYDGLKFIETLITAHR</sequence>
<evidence type="ECO:0000313" key="2">
    <source>
        <dbReference type="EMBL" id="EYU35618.1"/>
    </source>
</evidence>
<gene>
    <name evidence="2" type="ORF">MIMGU_mgv1a017467mg</name>
</gene>
<evidence type="ECO:0000256" key="1">
    <source>
        <dbReference type="SAM" id="SignalP"/>
    </source>
</evidence>
<dbReference type="AlphaFoldDB" id="A0A022R7F1"/>
<dbReference type="EMBL" id="KI630612">
    <property type="protein sequence ID" value="EYU35618.1"/>
    <property type="molecule type" value="Genomic_DNA"/>
</dbReference>
<reference evidence="2 3" key="1">
    <citation type="journal article" date="2013" name="Proc. Natl. Acad. Sci. U.S.A.">
        <title>Fine-scale variation in meiotic recombination in Mimulus inferred from population shotgun sequencing.</title>
        <authorList>
            <person name="Hellsten U."/>
            <person name="Wright K.M."/>
            <person name="Jenkins J."/>
            <person name="Shu S."/>
            <person name="Yuan Y."/>
            <person name="Wessler S.R."/>
            <person name="Schmutz J."/>
            <person name="Willis J.H."/>
            <person name="Rokhsar D.S."/>
        </authorList>
    </citation>
    <scope>NUCLEOTIDE SEQUENCE [LARGE SCALE GENOMIC DNA]</scope>
    <source>
        <strain evidence="3">cv. DUN x IM62</strain>
    </source>
</reference>
<dbReference type="eggNOG" id="ENOG502S7NH">
    <property type="taxonomic scope" value="Eukaryota"/>
</dbReference>
<proteinExistence type="predicted"/>
<dbReference type="PhylomeDB" id="A0A022R7F1"/>
<feature type="chain" id="PRO_5001504915" evidence="1">
    <location>
        <begin position="22"/>
        <end position="73"/>
    </location>
</feature>
<protein>
    <submittedName>
        <fullName evidence="2">Uncharacterized protein</fullName>
    </submittedName>
</protein>
<keyword evidence="3" id="KW-1185">Reference proteome</keyword>
<dbReference type="PANTHER" id="PTHR34683">
    <property type="entry name" value="EXPRESSED PROTEIN-RELATED"/>
    <property type="match status" value="1"/>
</dbReference>
<feature type="signal peptide" evidence="1">
    <location>
        <begin position="1"/>
        <end position="21"/>
    </location>
</feature>
<name>A0A022R7F1_ERYGU</name>
<dbReference type="Proteomes" id="UP000030748">
    <property type="component" value="Unassembled WGS sequence"/>
</dbReference>